<reference evidence="2 3" key="1">
    <citation type="submission" date="2019-07" db="EMBL/GenBank/DDBJ databases">
        <title>Whole genome shotgun sequence of Cellulomonas composti NBRC 100758.</title>
        <authorList>
            <person name="Hosoyama A."/>
            <person name="Uohara A."/>
            <person name="Ohji S."/>
            <person name="Ichikawa N."/>
        </authorList>
    </citation>
    <scope>NUCLEOTIDE SEQUENCE [LARGE SCALE GENOMIC DNA]</scope>
    <source>
        <strain evidence="2 3">NBRC 100758</strain>
    </source>
</reference>
<keyword evidence="3" id="KW-1185">Reference proteome</keyword>
<keyword evidence="1" id="KW-0732">Signal</keyword>
<dbReference type="RefSeq" id="WP_146842243.1">
    <property type="nucleotide sequence ID" value="NZ_BJWG01000004.1"/>
</dbReference>
<evidence type="ECO:0000313" key="3">
    <source>
        <dbReference type="Proteomes" id="UP000321720"/>
    </source>
</evidence>
<dbReference type="InterPro" id="IPR006311">
    <property type="entry name" value="TAT_signal"/>
</dbReference>
<dbReference type="OrthoDB" id="4883436at2"/>
<dbReference type="PROSITE" id="PS51318">
    <property type="entry name" value="TAT"/>
    <property type="match status" value="1"/>
</dbReference>
<evidence type="ECO:0000313" key="2">
    <source>
        <dbReference type="EMBL" id="GEL94554.1"/>
    </source>
</evidence>
<dbReference type="Proteomes" id="UP000321720">
    <property type="component" value="Unassembled WGS sequence"/>
</dbReference>
<evidence type="ECO:0000256" key="1">
    <source>
        <dbReference type="SAM" id="SignalP"/>
    </source>
</evidence>
<name>A0A511J985_9CELL</name>
<protein>
    <submittedName>
        <fullName evidence="2">Uncharacterized protein</fullName>
    </submittedName>
</protein>
<comment type="caution">
    <text evidence="2">The sequence shown here is derived from an EMBL/GenBank/DDBJ whole genome shotgun (WGS) entry which is preliminary data.</text>
</comment>
<proteinExistence type="predicted"/>
<dbReference type="EMBL" id="BJWG01000004">
    <property type="protein sequence ID" value="GEL94554.1"/>
    <property type="molecule type" value="Genomic_DNA"/>
</dbReference>
<feature type="chain" id="PRO_5021946606" evidence="1">
    <location>
        <begin position="33"/>
        <end position="140"/>
    </location>
</feature>
<gene>
    <name evidence="2" type="ORF">CCO02nite_12120</name>
</gene>
<dbReference type="AlphaFoldDB" id="A0A511J985"/>
<feature type="signal peptide" evidence="1">
    <location>
        <begin position="1"/>
        <end position="32"/>
    </location>
</feature>
<sequence length="140" mass="14277">MSLTTTRRRLAAAAAGLLVVVPLALVGPGASAAQPATLAPAASAAATRSCSASASPSNPRQYSWTTIKVAGTTKGAKVTTTAHYKTTTTKHSATADAKGKASVDYYVSGATVGYRVRVDVVATKGSTRWTCSTSFTPRAR</sequence>
<accession>A0A511J985</accession>
<organism evidence="2 3">
    <name type="scientific">Cellulomonas composti</name>
    <dbReference type="NCBI Taxonomy" id="266130"/>
    <lineage>
        <taxon>Bacteria</taxon>
        <taxon>Bacillati</taxon>
        <taxon>Actinomycetota</taxon>
        <taxon>Actinomycetes</taxon>
        <taxon>Micrococcales</taxon>
        <taxon>Cellulomonadaceae</taxon>
        <taxon>Cellulomonas</taxon>
    </lineage>
</organism>